<dbReference type="GO" id="GO:0160105">
    <property type="term" value="F:tRNA (adenine(22)-N1)-methyltransferase activity"/>
    <property type="evidence" value="ECO:0007669"/>
    <property type="project" value="InterPro"/>
</dbReference>
<dbReference type="KEGG" id="scou:SCORR_v1c02820"/>
<evidence type="ECO:0000313" key="2">
    <source>
        <dbReference type="Proteomes" id="UP000203229"/>
    </source>
</evidence>
<organism evidence="1 2">
    <name type="scientific">Spiroplasma corruscae</name>
    <dbReference type="NCBI Taxonomy" id="216934"/>
    <lineage>
        <taxon>Bacteria</taxon>
        <taxon>Bacillati</taxon>
        <taxon>Mycoplasmatota</taxon>
        <taxon>Mollicutes</taxon>
        <taxon>Entomoplasmatales</taxon>
        <taxon>Spiroplasmataceae</taxon>
        <taxon>Spiroplasma</taxon>
    </lineage>
</organism>
<dbReference type="OrthoDB" id="5881184at2"/>
<accession>A0A222ENH6</accession>
<dbReference type="PANTHER" id="PTHR38451">
    <property type="entry name" value="TRNA (ADENINE(22)-N(1))-METHYLTRANSFERASE"/>
    <property type="match status" value="1"/>
</dbReference>
<dbReference type="Pfam" id="PF04816">
    <property type="entry name" value="TrmK"/>
    <property type="match status" value="1"/>
</dbReference>
<dbReference type="Gene3D" id="1.10.287.1890">
    <property type="match status" value="1"/>
</dbReference>
<dbReference type="PIRSF" id="PIRSF018637">
    <property type="entry name" value="TrmK"/>
    <property type="match status" value="1"/>
</dbReference>
<dbReference type="AlphaFoldDB" id="A0A222ENH6"/>
<dbReference type="EMBL" id="CP022535">
    <property type="protein sequence ID" value="ASP28056.1"/>
    <property type="molecule type" value="Genomic_DNA"/>
</dbReference>
<dbReference type="RefSeq" id="WP_094048445.1">
    <property type="nucleotide sequence ID" value="NZ_CP022535.1"/>
</dbReference>
<dbReference type="Proteomes" id="UP000203229">
    <property type="component" value="Chromosome"/>
</dbReference>
<evidence type="ECO:0000313" key="1">
    <source>
        <dbReference type="EMBL" id="ASP28056.1"/>
    </source>
</evidence>
<protein>
    <submittedName>
        <fullName evidence="1">tRNA: m1A22 methyltransferase</fullName>
    </submittedName>
</protein>
<sequence>MSFLTPRLFALAKLVNDEDIVADIGTDHAYLPIYLAKDRKAKKIFATDIADGPLNIAKNNIRSFGVEDKVEIIKSDGINWTLNKDVNINVCIISGMGSTTMLKILENDNKNIDSYVFCTNTNISKIREWAKVNKYFIESEQIVLDNDLLYEIIKINKFAGSKVANKKDIIFGPILRKSSDDLFLKKWMVEEENLLKLLLQVPKKGKRYKEILKYKKIVSNLLKKGIKKND</sequence>
<keyword evidence="1" id="KW-0489">Methyltransferase</keyword>
<reference evidence="1 2" key="1">
    <citation type="submission" date="2017-07" db="EMBL/GenBank/DDBJ databases">
        <title>Complete genome sequence of Spiroplasma corruscae EC-1 (DSM 19793).</title>
        <authorList>
            <person name="Tsai Y.-M."/>
            <person name="Lo W.-S."/>
            <person name="Kuo C.-H."/>
        </authorList>
    </citation>
    <scope>NUCLEOTIDE SEQUENCE [LARGE SCALE GENOMIC DNA]</scope>
    <source>
        <strain evidence="1 2">EC-1</strain>
    </source>
</reference>
<name>A0A222ENH6_9MOLU</name>
<dbReference type="PANTHER" id="PTHR38451:SF1">
    <property type="entry name" value="TRNA (ADENINE(22)-N(1))-METHYLTRANSFERASE"/>
    <property type="match status" value="1"/>
</dbReference>
<keyword evidence="1" id="KW-0808">Transferase</keyword>
<keyword evidence="2" id="KW-1185">Reference proteome</keyword>
<gene>
    <name evidence="1" type="primary">trmK</name>
    <name evidence="1" type="ORF">SCORR_v1c02820</name>
</gene>
<dbReference type="SUPFAM" id="SSF53335">
    <property type="entry name" value="S-adenosyl-L-methionine-dependent methyltransferases"/>
    <property type="match status" value="1"/>
</dbReference>
<dbReference type="GO" id="GO:0032259">
    <property type="term" value="P:methylation"/>
    <property type="evidence" value="ECO:0007669"/>
    <property type="project" value="UniProtKB-KW"/>
</dbReference>
<dbReference type="InterPro" id="IPR029063">
    <property type="entry name" value="SAM-dependent_MTases_sf"/>
</dbReference>
<proteinExistence type="predicted"/>
<dbReference type="InterPro" id="IPR006901">
    <property type="entry name" value="TrmK"/>
</dbReference>
<dbReference type="Gene3D" id="3.40.50.150">
    <property type="entry name" value="Vaccinia Virus protein VP39"/>
    <property type="match status" value="1"/>
</dbReference>